<dbReference type="HOGENOM" id="CLU_084423_2_0_9"/>
<evidence type="ECO:0000256" key="1">
    <source>
        <dbReference type="SAM" id="MobiDB-lite"/>
    </source>
</evidence>
<dbReference type="InterPro" id="IPR025449">
    <property type="entry name" value="JetB"/>
</dbReference>
<dbReference type="STRING" id="457570.Nther_0774"/>
<feature type="region of interest" description="Disordered" evidence="1">
    <location>
        <begin position="199"/>
        <end position="231"/>
    </location>
</feature>
<dbReference type="KEGG" id="nth:Nther_0774"/>
<organism evidence="2 3">
    <name type="scientific">Natranaerobius thermophilus (strain ATCC BAA-1301 / DSM 18059 / JW/NM-WN-LF)</name>
    <dbReference type="NCBI Taxonomy" id="457570"/>
    <lineage>
        <taxon>Bacteria</taxon>
        <taxon>Bacillati</taxon>
        <taxon>Bacillota</taxon>
        <taxon>Clostridia</taxon>
        <taxon>Natranaerobiales</taxon>
        <taxon>Natranaerobiaceae</taxon>
        <taxon>Natranaerobius</taxon>
    </lineage>
</organism>
<sequence length="231" mass="27851">MMKWVEQYEKMSEKDKEKFQVTANRLLNKTFLVYGKDKDRQYYRFVEKNLEVFQGYFSIAKWDLLHHKRLSVFQLYNIEEKNRYRFNLQETIFLLILRLLYDEKQKDLQLTRDIVVAGFEIQEKYMALQIKDRLPSKEEMRRILRMLSGYSLLELKTGDYKDPEAKYVLYPSLKMVVDDARLDSMGELLGMDDFSIELEESDEDLEREDEEQEDIETEDIETEDITGEGEH</sequence>
<dbReference type="Pfam" id="PF13835">
    <property type="entry name" value="DUF4194"/>
    <property type="match status" value="1"/>
</dbReference>
<dbReference type="EMBL" id="CP001034">
    <property type="protein sequence ID" value="ACB84361.1"/>
    <property type="molecule type" value="Genomic_DNA"/>
</dbReference>
<evidence type="ECO:0000313" key="2">
    <source>
        <dbReference type="EMBL" id="ACB84361.1"/>
    </source>
</evidence>
<dbReference type="Proteomes" id="UP000001683">
    <property type="component" value="Chromosome"/>
</dbReference>
<gene>
    <name evidence="2" type="ordered locus">Nther_0774</name>
</gene>
<evidence type="ECO:0000313" key="3">
    <source>
        <dbReference type="Proteomes" id="UP000001683"/>
    </source>
</evidence>
<dbReference type="OrthoDB" id="160982at2"/>
<accession>B2A7Q9</accession>
<name>B2A7Q9_NATTJ</name>
<dbReference type="InParanoid" id="B2A7Q9"/>
<proteinExistence type="predicted"/>
<reference evidence="2 3" key="2">
    <citation type="journal article" date="2011" name="J. Bacteriol.">
        <title>Complete genome sequence of the anaerobic, halophilic alkalithermophile Natranaerobius thermophilus JW/NM-WN-LF.</title>
        <authorList>
            <person name="Zhao B."/>
            <person name="Mesbah N.M."/>
            <person name="Dalin E."/>
            <person name="Goodwin L."/>
            <person name="Nolan M."/>
            <person name="Pitluck S."/>
            <person name="Chertkov O."/>
            <person name="Brettin T.S."/>
            <person name="Han J."/>
            <person name="Larimer F.W."/>
            <person name="Land M.L."/>
            <person name="Hauser L."/>
            <person name="Kyrpides N."/>
            <person name="Wiegel J."/>
        </authorList>
    </citation>
    <scope>NUCLEOTIDE SEQUENCE [LARGE SCALE GENOMIC DNA]</scope>
    <source>
        <strain evidence="3">ATCC BAA-1301 / DSM 18059 / JW/NM-WN-LF</strain>
    </source>
</reference>
<dbReference type="RefSeq" id="WP_012447241.1">
    <property type="nucleotide sequence ID" value="NC_010718.1"/>
</dbReference>
<dbReference type="eggNOG" id="ENOG5030Y6D">
    <property type="taxonomic scope" value="Bacteria"/>
</dbReference>
<reference evidence="2 3" key="1">
    <citation type="submission" date="2008-04" db="EMBL/GenBank/DDBJ databases">
        <title>Complete sequence of chromosome of Natranaerobius thermophilus JW/NM-WN-LF.</title>
        <authorList>
            <consortium name="US DOE Joint Genome Institute"/>
            <person name="Copeland A."/>
            <person name="Lucas S."/>
            <person name="Lapidus A."/>
            <person name="Glavina del Rio T."/>
            <person name="Dalin E."/>
            <person name="Tice H."/>
            <person name="Bruce D."/>
            <person name="Goodwin L."/>
            <person name="Pitluck S."/>
            <person name="Chertkov O."/>
            <person name="Brettin T."/>
            <person name="Detter J.C."/>
            <person name="Han C."/>
            <person name="Kuske C.R."/>
            <person name="Schmutz J."/>
            <person name="Larimer F."/>
            <person name="Land M."/>
            <person name="Hauser L."/>
            <person name="Kyrpides N."/>
            <person name="Lykidis A."/>
            <person name="Mesbah N.M."/>
            <person name="Wiegel J."/>
        </authorList>
    </citation>
    <scope>NUCLEOTIDE SEQUENCE [LARGE SCALE GENOMIC DNA]</scope>
    <source>
        <strain evidence="3">ATCC BAA-1301 / DSM 18059 / JW/NM-WN-LF</strain>
    </source>
</reference>
<dbReference type="AlphaFoldDB" id="B2A7Q9"/>
<evidence type="ECO:0008006" key="4">
    <source>
        <dbReference type="Google" id="ProtNLM"/>
    </source>
</evidence>
<keyword evidence="3" id="KW-1185">Reference proteome</keyword>
<protein>
    <recommendedName>
        <fullName evidence="4">DUF4194 domain-containing protein</fullName>
    </recommendedName>
</protein>